<protein>
    <submittedName>
        <fullName evidence="3">DUF4235 domain-containing protein</fullName>
    </submittedName>
</protein>
<keyword evidence="2" id="KW-0472">Membrane</keyword>
<feature type="transmembrane region" description="Helical" evidence="2">
    <location>
        <begin position="32"/>
        <end position="53"/>
    </location>
</feature>
<comment type="caution">
    <text evidence="3">The sequence shown here is derived from an EMBL/GenBank/DDBJ whole genome shotgun (WGS) entry which is preliminary data.</text>
</comment>
<proteinExistence type="predicted"/>
<feature type="region of interest" description="Disordered" evidence="1">
    <location>
        <begin position="1"/>
        <end position="24"/>
    </location>
</feature>
<dbReference type="RefSeq" id="WP_345150175.1">
    <property type="nucleotide sequence ID" value="NZ_BAABEO010000011.1"/>
</dbReference>
<evidence type="ECO:0000313" key="3">
    <source>
        <dbReference type="EMBL" id="GAA3680300.1"/>
    </source>
</evidence>
<keyword evidence="2" id="KW-1133">Transmembrane helix</keyword>
<dbReference type="Pfam" id="PF14019">
    <property type="entry name" value="DUF4235"/>
    <property type="match status" value="1"/>
</dbReference>
<keyword evidence="4" id="KW-1185">Reference proteome</keyword>
<reference evidence="4" key="1">
    <citation type="journal article" date="2019" name="Int. J. Syst. Evol. Microbiol.">
        <title>The Global Catalogue of Microorganisms (GCM) 10K type strain sequencing project: providing services to taxonomists for standard genome sequencing and annotation.</title>
        <authorList>
            <consortium name="The Broad Institute Genomics Platform"/>
            <consortium name="The Broad Institute Genome Sequencing Center for Infectious Disease"/>
            <person name="Wu L."/>
            <person name="Ma J."/>
        </authorList>
    </citation>
    <scope>NUCLEOTIDE SEQUENCE [LARGE SCALE GENOMIC DNA]</scope>
    <source>
        <strain evidence="4">JCM 30742</strain>
    </source>
</reference>
<keyword evidence="2" id="KW-0812">Transmembrane</keyword>
<dbReference type="InterPro" id="IPR025329">
    <property type="entry name" value="DUF4235"/>
</dbReference>
<evidence type="ECO:0000256" key="2">
    <source>
        <dbReference type="SAM" id="Phobius"/>
    </source>
</evidence>
<evidence type="ECO:0000313" key="4">
    <source>
        <dbReference type="Proteomes" id="UP001500752"/>
    </source>
</evidence>
<gene>
    <name evidence="3" type="ORF">GCM10023081_18070</name>
</gene>
<dbReference type="Proteomes" id="UP001500752">
    <property type="component" value="Unassembled WGS sequence"/>
</dbReference>
<sequence length="119" mass="12927">MRKNPAGRNLAGRNQTGKHQATAPQASRFTKLLYRPFGLLSGVLGGLIASLVFRQGWKHATPYGQVQEDPPKALSTAYSLKEILIVSVIQGAIFALVKTLVDRGGARVFERLVGKWPGD</sequence>
<name>A0ABP7C7T9_9MICC</name>
<feature type="compositionally biased region" description="Polar residues" evidence="1">
    <location>
        <begin position="12"/>
        <end position="24"/>
    </location>
</feature>
<accession>A0ABP7C7T9</accession>
<organism evidence="3 4">
    <name type="scientific">Arthrobacter ginkgonis</name>
    <dbReference type="NCBI Taxonomy" id="1630594"/>
    <lineage>
        <taxon>Bacteria</taxon>
        <taxon>Bacillati</taxon>
        <taxon>Actinomycetota</taxon>
        <taxon>Actinomycetes</taxon>
        <taxon>Micrococcales</taxon>
        <taxon>Micrococcaceae</taxon>
        <taxon>Arthrobacter</taxon>
    </lineage>
</organism>
<evidence type="ECO:0000256" key="1">
    <source>
        <dbReference type="SAM" id="MobiDB-lite"/>
    </source>
</evidence>
<feature type="transmembrane region" description="Helical" evidence="2">
    <location>
        <begin position="83"/>
        <end position="101"/>
    </location>
</feature>
<dbReference type="EMBL" id="BAABEO010000011">
    <property type="protein sequence ID" value="GAA3680300.1"/>
    <property type="molecule type" value="Genomic_DNA"/>
</dbReference>